<dbReference type="OrthoDB" id="24355at2"/>
<accession>E8N507</accession>
<dbReference type="Gene3D" id="3.50.50.60">
    <property type="entry name" value="FAD/NAD(P)-binding domain"/>
    <property type="match status" value="1"/>
</dbReference>
<dbReference type="InParanoid" id="E8N507"/>
<dbReference type="KEGG" id="atm:ANT_14930"/>
<reference evidence="1 2" key="1">
    <citation type="submission" date="2010-12" db="EMBL/GenBank/DDBJ databases">
        <title>Whole genome sequence of Anaerolinea thermophila UNI-1.</title>
        <authorList>
            <person name="Narita-Yamada S."/>
            <person name="Kishi E."/>
            <person name="Watanabe Y."/>
            <person name="Takasaki K."/>
            <person name="Ankai A."/>
            <person name="Oguchi A."/>
            <person name="Fukui S."/>
            <person name="Takahashi M."/>
            <person name="Yashiro I."/>
            <person name="Hosoyama A."/>
            <person name="Sekiguchi Y."/>
            <person name="Hanada S."/>
            <person name="Fujita N."/>
        </authorList>
    </citation>
    <scope>NUCLEOTIDE SEQUENCE [LARGE SCALE GENOMIC DNA]</scope>
    <source>
        <strain evidence="2">DSM 14523 / JCM 11388 / NBRC 100420 / UNI-1</strain>
    </source>
</reference>
<dbReference type="Proteomes" id="UP000008922">
    <property type="component" value="Chromosome"/>
</dbReference>
<protein>
    <submittedName>
        <fullName evidence="1">Lycopene cyclase</fullName>
    </submittedName>
</protein>
<organism evidence="1 2">
    <name type="scientific">Anaerolinea thermophila (strain DSM 14523 / JCM 11388 / NBRC 100420 / UNI-1)</name>
    <dbReference type="NCBI Taxonomy" id="926569"/>
    <lineage>
        <taxon>Bacteria</taxon>
        <taxon>Bacillati</taxon>
        <taxon>Chloroflexota</taxon>
        <taxon>Anaerolineae</taxon>
        <taxon>Anaerolineales</taxon>
        <taxon>Anaerolineaceae</taxon>
        <taxon>Anaerolinea</taxon>
    </lineage>
</organism>
<dbReference type="RefSeq" id="WP_013559903.1">
    <property type="nucleotide sequence ID" value="NC_014960.1"/>
</dbReference>
<keyword evidence="2" id="KW-1185">Reference proteome</keyword>
<dbReference type="EMBL" id="AP012029">
    <property type="protein sequence ID" value="BAJ63521.1"/>
    <property type="molecule type" value="Genomic_DNA"/>
</dbReference>
<evidence type="ECO:0000313" key="1">
    <source>
        <dbReference type="EMBL" id="BAJ63521.1"/>
    </source>
</evidence>
<dbReference type="SUPFAM" id="SSF51905">
    <property type="entry name" value="FAD/NAD(P)-binding domain"/>
    <property type="match status" value="1"/>
</dbReference>
<name>E8N507_ANATU</name>
<gene>
    <name evidence="1" type="ordered locus">ANT_14930</name>
</gene>
<sequence length="385" mass="45482">MKKYTFIILGAGAAGLSLAYYLVHSKLRDQSILLIDREEKNRNDRTWCFWSSRDEVFSSIFYRSWEKIGFIHEEWQKVIPLGEYRYNMIRGIDFYQEVRQTLRARLNVDWITAPVTQIIDTPEFALVAAGGKTYQAEWVFDSRFDPNLIEKKPERYHYLLQHFLGWEIETLQPTWDSSIPILFDFRVSQETGFQFFYTLPFNENRALVEYTFFTPTLLSDEEYQRGLETYLKNVLRLDTYEIHDVEKGVIPMTDHPLPRRGGRRVMNIGTRGGRVKPSSGYAFARILRDSREIVRSLEKYGTPFRVPASPRRYAWYDRLLLQILYRQPQTGKAIFTALFKNNPPQRIFRFLDEEGSLLENIRLIASLPPVPFLKALLQVNFLRKI</sequence>
<evidence type="ECO:0000313" key="2">
    <source>
        <dbReference type="Proteomes" id="UP000008922"/>
    </source>
</evidence>
<dbReference type="HOGENOM" id="CLU_042644_0_0_0"/>
<dbReference type="eggNOG" id="COG0654">
    <property type="taxonomic scope" value="Bacteria"/>
</dbReference>
<proteinExistence type="predicted"/>
<dbReference type="STRING" id="926569.ANT_14930"/>
<dbReference type="InterPro" id="IPR036188">
    <property type="entry name" value="FAD/NAD-bd_sf"/>
</dbReference>
<dbReference type="AlphaFoldDB" id="E8N507"/>
<dbReference type="Pfam" id="PF05834">
    <property type="entry name" value="Lycopene_cycl"/>
    <property type="match status" value="1"/>
</dbReference>